<protein>
    <submittedName>
        <fullName evidence="3">Amyloid-beta A4 protein-binding family B member 1</fullName>
    </submittedName>
</protein>
<reference evidence="3 4" key="1">
    <citation type="journal article" date="2019" name="Genome Biol. Evol.">
        <title>Whole-Genome Sequencing of the Giant Devil Catfish, Bagarius yarrelli.</title>
        <authorList>
            <person name="Jiang W."/>
            <person name="Lv Y."/>
            <person name="Cheng L."/>
            <person name="Yang K."/>
            <person name="Chao B."/>
            <person name="Wang X."/>
            <person name="Li Y."/>
            <person name="Pan X."/>
            <person name="You X."/>
            <person name="Zhang Y."/>
            <person name="Yang J."/>
            <person name="Li J."/>
            <person name="Zhang X."/>
            <person name="Liu S."/>
            <person name="Sun C."/>
            <person name="Yang J."/>
            <person name="Shi Q."/>
        </authorList>
    </citation>
    <scope>NUCLEOTIDE SEQUENCE [LARGE SCALE GENOMIC DNA]</scope>
    <source>
        <strain evidence="3">JWS20170419001</strain>
        <tissue evidence="3">Muscle</tissue>
    </source>
</reference>
<evidence type="ECO:0000313" key="4">
    <source>
        <dbReference type="Proteomes" id="UP000319801"/>
    </source>
</evidence>
<dbReference type="PANTHER" id="PTHR14058:SF5">
    <property type="entry name" value="AMYLOID BETA PRECURSOR PROTEIN BINDING FAMILY B MEMBER 1"/>
    <property type="match status" value="1"/>
</dbReference>
<dbReference type="InterPro" id="IPR039576">
    <property type="entry name" value="APBB1/2/3"/>
</dbReference>
<evidence type="ECO:0000313" key="3">
    <source>
        <dbReference type="EMBL" id="TSS11540.1"/>
    </source>
</evidence>
<dbReference type="GO" id="GO:0006355">
    <property type="term" value="P:regulation of DNA-templated transcription"/>
    <property type="evidence" value="ECO:0007669"/>
    <property type="project" value="TreeGrafter"/>
</dbReference>
<dbReference type="EMBL" id="VCAZ01000099">
    <property type="protein sequence ID" value="TSS11540.1"/>
    <property type="molecule type" value="Genomic_DNA"/>
</dbReference>
<dbReference type="GO" id="GO:0005737">
    <property type="term" value="C:cytoplasm"/>
    <property type="evidence" value="ECO:0007669"/>
    <property type="project" value="TreeGrafter"/>
</dbReference>
<dbReference type="InterPro" id="IPR011993">
    <property type="entry name" value="PH-like_dom_sf"/>
</dbReference>
<dbReference type="GO" id="GO:0001540">
    <property type="term" value="F:amyloid-beta binding"/>
    <property type="evidence" value="ECO:0007669"/>
    <property type="project" value="InterPro"/>
</dbReference>
<dbReference type="PROSITE" id="PS01179">
    <property type="entry name" value="PID"/>
    <property type="match status" value="1"/>
</dbReference>
<dbReference type="PANTHER" id="PTHR14058">
    <property type="entry name" value="AMYLOID BETA A4 PRECURSOR PROTEIN-BINDING FAMILY B"/>
    <property type="match status" value="1"/>
</dbReference>
<dbReference type="InterPro" id="IPR006020">
    <property type="entry name" value="PTB/PI_dom"/>
</dbReference>
<sequence>MGVGKDVHTFAFIMAEGPGDFICHMFWCEPNAASLSEAVQAACMLRYQKCLDARPPSSISCLPGPPADSVARRVGSSVKKGVQSLLGTFKRSGAQTP</sequence>
<dbReference type="OrthoDB" id="5969782at2759"/>
<gene>
    <name evidence="3" type="ORF">Baya_12009</name>
</gene>
<name>A0A556V266_BAGYA</name>
<organism evidence="3 4">
    <name type="scientific">Bagarius yarrelli</name>
    <name type="common">Goonch</name>
    <name type="synonym">Bagrus yarrelli</name>
    <dbReference type="NCBI Taxonomy" id="175774"/>
    <lineage>
        <taxon>Eukaryota</taxon>
        <taxon>Metazoa</taxon>
        <taxon>Chordata</taxon>
        <taxon>Craniata</taxon>
        <taxon>Vertebrata</taxon>
        <taxon>Euteleostomi</taxon>
        <taxon>Actinopterygii</taxon>
        <taxon>Neopterygii</taxon>
        <taxon>Teleostei</taxon>
        <taxon>Ostariophysi</taxon>
        <taxon>Siluriformes</taxon>
        <taxon>Sisoridae</taxon>
        <taxon>Sisorinae</taxon>
        <taxon>Bagarius</taxon>
    </lineage>
</organism>
<evidence type="ECO:0000256" key="1">
    <source>
        <dbReference type="ARBA" id="ARBA00022737"/>
    </source>
</evidence>
<dbReference type="GO" id="GO:0005634">
    <property type="term" value="C:nucleus"/>
    <property type="evidence" value="ECO:0007669"/>
    <property type="project" value="TreeGrafter"/>
</dbReference>
<proteinExistence type="predicted"/>
<dbReference type="Proteomes" id="UP000319801">
    <property type="component" value="Unassembled WGS sequence"/>
</dbReference>
<feature type="domain" description="PID" evidence="2">
    <location>
        <begin position="4"/>
        <end position="56"/>
    </location>
</feature>
<dbReference type="AlphaFoldDB" id="A0A556V266"/>
<dbReference type="Gene3D" id="2.30.29.30">
    <property type="entry name" value="Pleckstrin-homology domain (PH domain)/Phosphotyrosine-binding domain (PTB)"/>
    <property type="match status" value="1"/>
</dbReference>
<dbReference type="SUPFAM" id="SSF50729">
    <property type="entry name" value="PH domain-like"/>
    <property type="match status" value="1"/>
</dbReference>
<keyword evidence="4" id="KW-1185">Reference proteome</keyword>
<evidence type="ECO:0000259" key="2">
    <source>
        <dbReference type="PROSITE" id="PS01179"/>
    </source>
</evidence>
<keyword evidence="1" id="KW-0677">Repeat</keyword>
<comment type="caution">
    <text evidence="3">The sequence shown here is derived from an EMBL/GenBank/DDBJ whole genome shotgun (WGS) entry which is preliminary data.</text>
</comment>
<accession>A0A556V266</accession>
<dbReference type="Pfam" id="PF00640">
    <property type="entry name" value="PID"/>
    <property type="match status" value="1"/>
</dbReference>